<dbReference type="GO" id="GO:0032502">
    <property type="term" value="P:developmental process"/>
    <property type="evidence" value="ECO:0007669"/>
    <property type="project" value="TreeGrafter"/>
</dbReference>
<dbReference type="EMBL" id="BTSY01000003">
    <property type="protein sequence ID" value="GMT19450.1"/>
    <property type="molecule type" value="Genomic_DNA"/>
</dbReference>
<feature type="domain" description="BHLH" evidence="2">
    <location>
        <begin position="41"/>
        <end position="93"/>
    </location>
</feature>
<dbReference type="PANTHER" id="PTHR23349">
    <property type="entry name" value="BASIC HELIX-LOOP-HELIX TRANSCRIPTION FACTOR, TWIST"/>
    <property type="match status" value="1"/>
</dbReference>
<dbReference type="SMART" id="SM00353">
    <property type="entry name" value="HLH"/>
    <property type="match status" value="1"/>
</dbReference>
<accession>A0AAV5VLC1</accession>
<reference evidence="3" key="1">
    <citation type="submission" date="2023-10" db="EMBL/GenBank/DDBJ databases">
        <title>Genome assembly of Pristionchus species.</title>
        <authorList>
            <person name="Yoshida K."/>
            <person name="Sommer R.J."/>
        </authorList>
    </citation>
    <scope>NUCLEOTIDE SEQUENCE</scope>
    <source>
        <strain evidence="3">RS5133</strain>
    </source>
</reference>
<dbReference type="Pfam" id="PF00010">
    <property type="entry name" value="HLH"/>
    <property type="match status" value="1"/>
</dbReference>
<dbReference type="InterPro" id="IPR050283">
    <property type="entry name" value="E-box_TF_Regulators"/>
</dbReference>
<evidence type="ECO:0000256" key="1">
    <source>
        <dbReference type="SAM" id="MobiDB-lite"/>
    </source>
</evidence>
<evidence type="ECO:0000313" key="4">
    <source>
        <dbReference type="Proteomes" id="UP001432322"/>
    </source>
</evidence>
<dbReference type="Gene3D" id="4.10.280.10">
    <property type="entry name" value="Helix-loop-helix DNA-binding domain"/>
    <property type="match status" value="1"/>
</dbReference>
<comment type="caution">
    <text evidence="3">The sequence shown here is derived from an EMBL/GenBank/DDBJ whole genome shotgun (WGS) entry which is preliminary data.</text>
</comment>
<dbReference type="GO" id="GO:0000977">
    <property type="term" value="F:RNA polymerase II transcription regulatory region sequence-specific DNA binding"/>
    <property type="evidence" value="ECO:0007669"/>
    <property type="project" value="TreeGrafter"/>
</dbReference>
<sequence length="190" mass="21528">IRELRFTNLDSQERCAVNGGIRKPVTRQRISRLLRQQDSEKAREAANARERQRMNCLNAGFDSLRKTLPKRGSARRLSKAETLREAITYIRKLHGVLVKEEVKGEGEVEKEEEKEDNERDSAPSSFPSPLLSSFPSSISSSIQSSLHWSLHSSSQSSFSMSNHHLNSPSFHFSTMSLSSPVFPQVSYEIH</sequence>
<dbReference type="InterPro" id="IPR036638">
    <property type="entry name" value="HLH_DNA-bd_sf"/>
</dbReference>
<dbReference type="PROSITE" id="PS50888">
    <property type="entry name" value="BHLH"/>
    <property type="match status" value="1"/>
</dbReference>
<name>A0AAV5VLC1_9BILA</name>
<evidence type="ECO:0000313" key="3">
    <source>
        <dbReference type="EMBL" id="GMT19450.1"/>
    </source>
</evidence>
<dbReference type="GO" id="GO:0046983">
    <property type="term" value="F:protein dimerization activity"/>
    <property type="evidence" value="ECO:0007669"/>
    <property type="project" value="InterPro"/>
</dbReference>
<dbReference type="SUPFAM" id="SSF47459">
    <property type="entry name" value="HLH, helix-loop-helix DNA-binding domain"/>
    <property type="match status" value="1"/>
</dbReference>
<dbReference type="Proteomes" id="UP001432322">
    <property type="component" value="Unassembled WGS sequence"/>
</dbReference>
<gene>
    <name evidence="3" type="ORF">PFISCL1PPCAC_10747</name>
</gene>
<organism evidence="3 4">
    <name type="scientific">Pristionchus fissidentatus</name>
    <dbReference type="NCBI Taxonomy" id="1538716"/>
    <lineage>
        <taxon>Eukaryota</taxon>
        <taxon>Metazoa</taxon>
        <taxon>Ecdysozoa</taxon>
        <taxon>Nematoda</taxon>
        <taxon>Chromadorea</taxon>
        <taxon>Rhabditida</taxon>
        <taxon>Rhabditina</taxon>
        <taxon>Diplogasteromorpha</taxon>
        <taxon>Diplogasteroidea</taxon>
        <taxon>Neodiplogasteridae</taxon>
        <taxon>Pristionchus</taxon>
    </lineage>
</organism>
<dbReference type="GO" id="GO:0000981">
    <property type="term" value="F:DNA-binding transcription factor activity, RNA polymerase II-specific"/>
    <property type="evidence" value="ECO:0007669"/>
    <property type="project" value="TreeGrafter"/>
</dbReference>
<evidence type="ECO:0000259" key="2">
    <source>
        <dbReference type="PROSITE" id="PS50888"/>
    </source>
</evidence>
<proteinExistence type="predicted"/>
<feature type="non-terminal residue" evidence="3">
    <location>
        <position position="1"/>
    </location>
</feature>
<dbReference type="AlphaFoldDB" id="A0AAV5VLC1"/>
<dbReference type="PANTHER" id="PTHR23349:SF111">
    <property type="entry name" value="BHLH DOMAIN-CONTAINING PROTEIN"/>
    <property type="match status" value="1"/>
</dbReference>
<protein>
    <recommendedName>
        <fullName evidence="2">BHLH domain-containing protein</fullName>
    </recommendedName>
</protein>
<feature type="region of interest" description="Disordered" evidence="1">
    <location>
        <begin position="103"/>
        <end position="129"/>
    </location>
</feature>
<keyword evidence="4" id="KW-1185">Reference proteome</keyword>
<dbReference type="InterPro" id="IPR011598">
    <property type="entry name" value="bHLH_dom"/>
</dbReference>